<keyword evidence="5" id="KW-1185">Reference proteome</keyword>
<accession>A0A926HMY2</accession>
<dbReference type="InterPro" id="IPR035922">
    <property type="entry name" value="3H_dom_sf"/>
</dbReference>
<dbReference type="InterPro" id="IPR036390">
    <property type="entry name" value="WH_DNA-bd_sf"/>
</dbReference>
<proteinExistence type="predicted"/>
<evidence type="ECO:0000256" key="1">
    <source>
        <dbReference type="PIRSR" id="PIRSR037847-1"/>
    </source>
</evidence>
<feature type="binding site" evidence="1">
    <location>
        <position position="141"/>
    </location>
    <ligand>
        <name>Ni(2+)</name>
        <dbReference type="ChEBI" id="CHEBI:49786"/>
    </ligand>
</feature>
<dbReference type="SUPFAM" id="SSF75500">
    <property type="entry name" value="Putative transcriptional regulator TM1602, C-terminal domain"/>
    <property type="match status" value="1"/>
</dbReference>
<dbReference type="InterPro" id="IPR036388">
    <property type="entry name" value="WH-like_DNA-bd_sf"/>
</dbReference>
<dbReference type="SUPFAM" id="SSF46785">
    <property type="entry name" value="Winged helix' DNA-binding domain"/>
    <property type="match status" value="1"/>
</dbReference>
<dbReference type="InterPro" id="IPR013196">
    <property type="entry name" value="HTH_11"/>
</dbReference>
<evidence type="ECO:0000259" key="2">
    <source>
        <dbReference type="Pfam" id="PF02829"/>
    </source>
</evidence>
<protein>
    <submittedName>
        <fullName evidence="4">Transcription repressor NadR</fullName>
    </submittedName>
</protein>
<feature type="domain" description="Helix-turn-helix type 11" evidence="3">
    <location>
        <begin position="6"/>
        <end position="59"/>
    </location>
</feature>
<dbReference type="Pfam" id="PF08279">
    <property type="entry name" value="HTH_11"/>
    <property type="match status" value="1"/>
</dbReference>
<dbReference type="EMBL" id="JACRSO010000005">
    <property type="protein sequence ID" value="MBC8530014.1"/>
    <property type="molecule type" value="Genomic_DNA"/>
</dbReference>
<evidence type="ECO:0000313" key="4">
    <source>
        <dbReference type="EMBL" id="MBC8530014.1"/>
    </source>
</evidence>
<dbReference type="Gene3D" id="3.30.1340.20">
    <property type="entry name" value="3H domain"/>
    <property type="match status" value="1"/>
</dbReference>
<gene>
    <name evidence="4" type="ORF">H8699_11290</name>
</gene>
<feature type="domain" description="3H" evidence="2">
    <location>
        <begin position="70"/>
        <end position="166"/>
    </location>
</feature>
<sequence>MNVKERRNEILKILGRADGPVAAKELAVRFHVSRQVIVQDMAVLRAVNSDIVSTCRGYILQKEACFSREIKVCHAEEDVARELNLIVDYGGKVKNVSIKHRVYGRITVDMDIASRQDVDEFLELLQSGKSTLLGSATAGYHYHLIEAASNERLDRIARQLEQAGLLAPLTPWEQENETEEQDNP</sequence>
<evidence type="ECO:0000259" key="3">
    <source>
        <dbReference type="Pfam" id="PF08279"/>
    </source>
</evidence>
<dbReference type="PANTHER" id="PTHR40068">
    <property type="entry name" value="TRANSCRIPTION REPRESSOR NIAR-RELATED"/>
    <property type="match status" value="1"/>
</dbReference>
<dbReference type="InterPro" id="IPR026043">
    <property type="entry name" value="NadR"/>
</dbReference>
<feature type="binding site" evidence="1">
    <location>
        <position position="82"/>
    </location>
    <ligand>
        <name>Ni(2+)</name>
        <dbReference type="ChEBI" id="CHEBI:49786"/>
    </ligand>
</feature>
<dbReference type="PIRSF" id="PIRSF037847">
    <property type="entry name" value="NiaR"/>
    <property type="match status" value="1"/>
</dbReference>
<dbReference type="RefSeq" id="WP_249285781.1">
    <property type="nucleotide sequence ID" value="NZ_JACRSO010000005.1"/>
</dbReference>
<evidence type="ECO:0000313" key="5">
    <source>
        <dbReference type="Proteomes" id="UP000654279"/>
    </source>
</evidence>
<dbReference type="GO" id="GO:0046872">
    <property type="term" value="F:metal ion binding"/>
    <property type="evidence" value="ECO:0007669"/>
    <property type="project" value="UniProtKB-KW"/>
</dbReference>
<feature type="binding site" evidence="1">
    <location>
        <position position="143"/>
    </location>
    <ligand>
        <name>Ni(2+)</name>
        <dbReference type="ChEBI" id="CHEBI:49786"/>
    </ligand>
</feature>
<dbReference type="InterPro" id="IPR004173">
    <property type="entry name" value="3H_domain"/>
</dbReference>
<dbReference type="Gene3D" id="1.10.10.10">
    <property type="entry name" value="Winged helix-like DNA-binding domain superfamily/Winged helix DNA-binding domain"/>
    <property type="match status" value="1"/>
</dbReference>
<reference evidence="4" key="1">
    <citation type="submission" date="2020-08" db="EMBL/GenBank/DDBJ databases">
        <title>Genome public.</title>
        <authorList>
            <person name="Liu C."/>
            <person name="Sun Q."/>
        </authorList>
    </citation>
    <scope>NUCLEOTIDE SEQUENCE</scope>
    <source>
        <strain evidence="4">NSJ-44</strain>
    </source>
</reference>
<dbReference type="Proteomes" id="UP000654279">
    <property type="component" value="Unassembled WGS sequence"/>
</dbReference>
<dbReference type="AlphaFoldDB" id="A0A926HMY2"/>
<comment type="caution">
    <text evidence="4">The sequence shown here is derived from an EMBL/GenBank/DDBJ whole genome shotgun (WGS) entry which is preliminary data.</text>
</comment>
<keyword evidence="1" id="KW-0533">Nickel</keyword>
<dbReference type="PANTHER" id="PTHR40068:SF1">
    <property type="entry name" value="TRANSCRIPTION REPRESSOR NIAR-RELATED"/>
    <property type="match status" value="1"/>
</dbReference>
<keyword evidence="1" id="KW-0479">Metal-binding</keyword>
<organism evidence="4 5">
    <name type="scientific">Luoshenia tenuis</name>
    <dbReference type="NCBI Taxonomy" id="2763654"/>
    <lineage>
        <taxon>Bacteria</taxon>
        <taxon>Bacillati</taxon>
        <taxon>Bacillota</taxon>
        <taxon>Clostridia</taxon>
        <taxon>Christensenellales</taxon>
        <taxon>Christensenellaceae</taxon>
        <taxon>Luoshenia</taxon>
    </lineage>
</organism>
<name>A0A926HMY2_9FIRM</name>
<dbReference type="Pfam" id="PF02829">
    <property type="entry name" value="3H"/>
    <property type="match status" value="1"/>
</dbReference>
<feature type="binding site" evidence="1">
    <location>
        <position position="74"/>
    </location>
    <ligand>
        <name>Ni(2+)</name>
        <dbReference type="ChEBI" id="CHEBI:49786"/>
    </ligand>
</feature>